<evidence type="ECO:0000313" key="2">
    <source>
        <dbReference type="EMBL" id="CEF41292.1"/>
    </source>
</evidence>
<organism evidence="2 3">
    <name type="scientific">Acetobacter senegalensis</name>
    <dbReference type="NCBI Taxonomy" id="446692"/>
    <lineage>
        <taxon>Bacteria</taxon>
        <taxon>Pseudomonadati</taxon>
        <taxon>Pseudomonadota</taxon>
        <taxon>Alphaproteobacteria</taxon>
        <taxon>Acetobacterales</taxon>
        <taxon>Acetobacteraceae</taxon>
        <taxon>Acetobacter</taxon>
    </lineage>
</organism>
<dbReference type="EMBL" id="LN606600">
    <property type="protein sequence ID" value="CEF40792.1"/>
    <property type="molecule type" value="Genomic_DNA"/>
</dbReference>
<dbReference type="AlphaFoldDB" id="A0A0U5ETZ3"/>
<gene>
    <name evidence="1" type="ORF">ASN_1435</name>
    <name evidence="2" type="ORF">ASN_1977</name>
</gene>
<evidence type="ECO:0000313" key="3">
    <source>
        <dbReference type="Proteomes" id="UP000056109"/>
    </source>
</evidence>
<dbReference type="EMBL" id="LN606600">
    <property type="protein sequence ID" value="CEF41292.1"/>
    <property type="molecule type" value="Genomic_DNA"/>
</dbReference>
<sequence>MRWSNVLREQIHLNTAKALSSTALHEMVADQCRQNRDDLIAQGSASPVYTTYVDGKRDAAEETAMLQGGLVVYVFSALAQAANWALDQCRKRSPVRSGAYRDSWVILVDGIAWQQAPAKIPKGSTVWIVNTMPYARKIEVGGMRVSVPPGIVEAVRQATQRRFGSIRADKAYKPLQGGRDARGEPIPYVLRQAGIASGMSWNKKAKTWSRKHAAYASNRADRQAGQQMLYPTLILTEPGQ</sequence>
<accession>A0A0U5ETZ3</accession>
<name>A0A0U5ETZ3_9PROT</name>
<dbReference type="PATRIC" id="fig|446692.3.peg.1444"/>
<dbReference type="GeneID" id="34783028"/>
<reference evidence="2" key="2">
    <citation type="submission" date="2014-09" db="EMBL/GenBank/DDBJ databases">
        <authorList>
            <person name="Magalhaes I.L.F."/>
            <person name="Oliveira U."/>
            <person name="Santos F.R."/>
            <person name="Vidigal T.H.D.A."/>
            <person name="Brescovit A.D."/>
            <person name="Santos A.J."/>
        </authorList>
    </citation>
    <scope>NUCLEOTIDE SEQUENCE</scope>
    <source>
        <strain evidence="2">108B</strain>
    </source>
</reference>
<dbReference type="RefSeq" id="WP_058987572.1">
    <property type="nucleotide sequence ID" value="NZ_LN606600.1"/>
</dbReference>
<dbReference type="KEGG" id="asz:ASN_1435"/>
<evidence type="ECO:0000313" key="1">
    <source>
        <dbReference type="EMBL" id="CEF40792.1"/>
    </source>
</evidence>
<protein>
    <submittedName>
        <fullName evidence="2">Uncharacterized protein</fullName>
    </submittedName>
</protein>
<dbReference type="Proteomes" id="UP000056109">
    <property type="component" value="Chromosome I"/>
</dbReference>
<proteinExistence type="predicted"/>
<keyword evidence="3" id="KW-1185">Reference proteome</keyword>
<reference evidence="3" key="1">
    <citation type="submission" date="2014-09" db="EMBL/GenBank/DDBJ databases">
        <authorList>
            <person name="Illeghems K.G."/>
        </authorList>
    </citation>
    <scope>NUCLEOTIDE SEQUENCE [LARGE SCALE GENOMIC DNA]</scope>
    <source>
        <strain evidence="3">108B</strain>
    </source>
</reference>
<dbReference type="KEGG" id="asz:ASN_1977"/>